<dbReference type="InterPro" id="IPR017850">
    <property type="entry name" value="Alkaline_phosphatase_core_sf"/>
</dbReference>
<keyword evidence="3" id="KW-0479">Metal-binding</keyword>
<name>A0A1Y4PZC5_BACOV</name>
<proteinExistence type="inferred from homology"/>
<evidence type="ECO:0000256" key="8">
    <source>
        <dbReference type="SAM" id="SignalP"/>
    </source>
</evidence>
<dbReference type="Proteomes" id="UP001215078">
    <property type="component" value="Unassembled WGS sequence"/>
</dbReference>
<reference evidence="11 12" key="1">
    <citation type="submission" date="2018-08" db="EMBL/GenBank/DDBJ databases">
        <title>A genome reference for cultivated species of the human gut microbiota.</title>
        <authorList>
            <person name="Zou Y."/>
            <person name="Xue W."/>
            <person name="Luo G."/>
        </authorList>
    </citation>
    <scope>NUCLEOTIDE SEQUENCE [LARGE SCALE GENOMIC DNA]</scope>
    <source>
        <strain evidence="11 12">AM17-48</strain>
    </source>
</reference>
<evidence type="ECO:0000256" key="7">
    <source>
        <dbReference type="PIRSR" id="PIRSR600917-52"/>
    </source>
</evidence>
<feature type="chain" id="PRO_5042691950" evidence="8">
    <location>
        <begin position="29"/>
        <end position="509"/>
    </location>
</feature>
<gene>
    <name evidence="11" type="ORF">DW206_12695</name>
    <name evidence="10" type="ORF">PQ628_23010</name>
</gene>
<comment type="caution">
    <text evidence="10">The sequence shown here is derived from an EMBL/GenBank/DDBJ whole genome shotgun (WGS) entry which is preliminary data.</text>
</comment>
<evidence type="ECO:0000256" key="2">
    <source>
        <dbReference type="ARBA" id="ARBA00008779"/>
    </source>
</evidence>
<evidence type="ECO:0000313" key="11">
    <source>
        <dbReference type="EMBL" id="RHH45935.1"/>
    </source>
</evidence>
<protein>
    <submittedName>
        <fullName evidence="11">DUF4976 domain-containing protein</fullName>
    </submittedName>
    <submittedName>
        <fullName evidence="10">Sulfatase-like hydrolase/transferase</fullName>
    </submittedName>
</protein>
<evidence type="ECO:0000313" key="12">
    <source>
        <dbReference type="Proteomes" id="UP000283329"/>
    </source>
</evidence>
<accession>A0A1Y4PZC5</accession>
<evidence type="ECO:0000256" key="3">
    <source>
        <dbReference type="ARBA" id="ARBA00022723"/>
    </source>
</evidence>
<dbReference type="Gene3D" id="3.40.720.10">
    <property type="entry name" value="Alkaline Phosphatase, subunit A"/>
    <property type="match status" value="1"/>
</dbReference>
<dbReference type="AlphaFoldDB" id="A0A1Y4PZC5"/>
<reference evidence="10" key="2">
    <citation type="submission" date="2022-10" db="EMBL/GenBank/DDBJ databases">
        <title>Human gut microbiome strain richness.</title>
        <authorList>
            <person name="Chen-Liaw A."/>
        </authorList>
    </citation>
    <scope>NUCLEOTIDE SEQUENCE</scope>
    <source>
        <strain evidence="10">RTP21484st1_H8_RTP21484_190118</strain>
    </source>
</reference>
<comment type="similarity">
    <text evidence="2">Belongs to the sulfatase family.</text>
</comment>
<feature type="domain" description="Sulfatase N-terminal" evidence="9">
    <location>
        <begin position="45"/>
        <end position="387"/>
    </location>
</feature>
<dbReference type="InterPro" id="IPR050738">
    <property type="entry name" value="Sulfatase"/>
</dbReference>
<evidence type="ECO:0000256" key="4">
    <source>
        <dbReference type="ARBA" id="ARBA00022729"/>
    </source>
</evidence>
<dbReference type="InterPro" id="IPR000917">
    <property type="entry name" value="Sulfatase_N"/>
</dbReference>
<evidence type="ECO:0000313" key="10">
    <source>
        <dbReference type="EMBL" id="MDC7961072.1"/>
    </source>
</evidence>
<feature type="signal peptide" evidence="8">
    <location>
        <begin position="1"/>
        <end position="28"/>
    </location>
</feature>
<dbReference type="EMBL" id="QRJR01000009">
    <property type="protein sequence ID" value="RHH45935.1"/>
    <property type="molecule type" value="Genomic_DNA"/>
</dbReference>
<comment type="PTM">
    <text evidence="7">The conversion to 3-oxoalanine (also known as C-formylglycine, FGly), of a serine or cysteine residue in prokaryotes and of a cysteine residue in eukaryotes, is critical for catalytic activity.</text>
</comment>
<dbReference type="EMBL" id="JAQQPO010000036">
    <property type="protein sequence ID" value="MDC7961072.1"/>
    <property type="molecule type" value="Genomic_DNA"/>
</dbReference>
<dbReference type="SUPFAM" id="SSF53649">
    <property type="entry name" value="Alkaline phosphatase-like"/>
    <property type="match status" value="1"/>
</dbReference>
<keyword evidence="4 8" id="KW-0732">Signal</keyword>
<comment type="cofactor">
    <cofactor evidence="1">
        <name>Ca(2+)</name>
        <dbReference type="ChEBI" id="CHEBI:29108"/>
    </cofactor>
</comment>
<dbReference type="GO" id="GO:0046872">
    <property type="term" value="F:metal ion binding"/>
    <property type="evidence" value="ECO:0007669"/>
    <property type="project" value="UniProtKB-KW"/>
</dbReference>
<keyword evidence="6" id="KW-0106">Calcium</keyword>
<feature type="modified residue" description="3-oxoalanine (Ser)" evidence="7">
    <location>
        <position position="97"/>
    </location>
</feature>
<sequence>MMNFKMKNKTLFLCLPAMLNIPFGGSSAFGANSEKDNKENSPKRPNVLVLLTDDQTFSTIHAWGNNEIQTPNMDRLVNQGMSFTQTHVMGGLNGAISQPSRAMLLTGRGLMDVHRNGQVIPKNEKTFPELFRENGYTTFGTGKWHSDKAAFNRSFSTGANIFFGGMHPYGNEKEEKGHRCPYLHEYDPTGKYKNGQWVNASLNTFSSELYADAAIKFIETNASNDNPFLMYVAFTSPHDPRNVLPDYGRKYDSKEITMPKNFITQHPFDNGDLNERDEKLLPTPRVPEQVLAERANYYSMVNEVDVQIGRILDMLEKSGKDDNTIIVFAADNGLCVGEHGLLGKQNLYEAAVRVPLVICGPNIPKNMMSDAYCYLYDLYPTLCDLSNIKVPTTVKGISLAQTIQDPNVKKRKDILLTYINLQRAIKKDGFKLILYNVDGQRHPQLFDLKADPMEMNNLYDNPKYGKKREELTKLLYARMASVGDFCDPTKPDWGYPTKLKWEQIVKVNP</sequence>
<evidence type="ECO:0000256" key="1">
    <source>
        <dbReference type="ARBA" id="ARBA00001913"/>
    </source>
</evidence>
<organism evidence="10 13">
    <name type="scientific">Bacteroides ovatus</name>
    <dbReference type="NCBI Taxonomy" id="28116"/>
    <lineage>
        <taxon>Bacteria</taxon>
        <taxon>Pseudomonadati</taxon>
        <taxon>Bacteroidota</taxon>
        <taxon>Bacteroidia</taxon>
        <taxon>Bacteroidales</taxon>
        <taxon>Bacteroidaceae</taxon>
        <taxon>Bacteroides</taxon>
    </lineage>
</organism>
<evidence type="ECO:0000313" key="13">
    <source>
        <dbReference type="Proteomes" id="UP001215078"/>
    </source>
</evidence>
<evidence type="ECO:0000256" key="5">
    <source>
        <dbReference type="ARBA" id="ARBA00022801"/>
    </source>
</evidence>
<dbReference type="RefSeq" id="WP_004324242.1">
    <property type="nucleotide sequence ID" value="NZ_BAABYV010000001.1"/>
</dbReference>
<keyword evidence="5 10" id="KW-0378">Hydrolase</keyword>
<dbReference type="Pfam" id="PF00884">
    <property type="entry name" value="Sulfatase"/>
    <property type="match status" value="1"/>
</dbReference>
<evidence type="ECO:0000259" key="9">
    <source>
        <dbReference type="Pfam" id="PF00884"/>
    </source>
</evidence>
<dbReference type="PANTHER" id="PTHR42693">
    <property type="entry name" value="ARYLSULFATASE FAMILY MEMBER"/>
    <property type="match status" value="1"/>
</dbReference>
<dbReference type="CDD" id="cd16155">
    <property type="entry name" value="sulfatase_like"/>
    <property type="match status" value="1"/>
</dbReference>
<dbReference type="Proteomes" id="UP000283329">
    <property type="component" value="Unassembled WGS sequence"/>
</dbReference>
<dbReference type="PANTHER" id="PTHR42693:SF42">
    <property type="entry name" value="ARYLSULFATASE G"/>
    <property type="match status" value="1"/>
</dbReference>
<evidence type="ECO:0000256" key="6">
    <source>
        <dbReference type="ARBA" id="ARBA00022837"/>
    </source>
</evidence>
<dbReference type="GO" id="GO:0004065">
    <property type="term" value="F:arylsulfatase activity"/>
    <property type="evidence" value="ECO:0007669"/>
    <property type="project" value="TreeGrafter"/>
</dbReference>